<keyword evidence="5" id="KW-1015">Disulfide bond</keyword>
<dbReference type="InterPro" id="IPR001254">
    <property type="entry name" value="Trypsin_dom"/>
</dbReference>
<feature type="transmembrane region" description="Helical" evidence="7">
    <location>
        <begin position="12"/>
        <end position="30"/>
    </location>
</feature>
<keyword evidence="7" id="KW-0812">Transmembrane</keyword>
<keyword evidence="2 6" id="KW-0378">Hydrolase</keyword>
<evidence type="ECO:0000256" key="6">
    <source>
        <dbReference type="RuleBase" id="RU363034"/>
    </source>
</evidence>
<dbReference type="SMR" id="A0A2H1X2T2"/>
<dbReference type="AlphaFoldDB" id="A0A2H1X2T2"/>
<keyword evidence="4" id="KW-0865">Zymogen</keyword>
<sequence length="287" mass="31465">MSLNLKMESLTVFILFGVMVVFISGVPLPSSDHEVFIIGGDVAAEGSAPYMVALVFGERVMFQLCGASLISRRLMLTAAHCLEPFITEEGGLLHTLHSRVGSNQWNSGGTMVNLKGCHLHPQWDSVNIKYDAGVLVTERPVELTDRVALISLSYDFVEGNEEAFVSGWGRTGPKVEGNVIHLQPTPDDKQVLYVDILDHDQCQEQMQVASQHNAPPIQRAVEICTFHSRGHGMCVGDSGSALVRLSTMQQIGIVSWGYMCAMGAPDVHVRILGVKDFLEFTMSLYDD</sequence>
<evidence type="ECO:0000256" key="5">
    <source>
        <dbReference type="ARBA" id="ARBA00023157"/>
    </source>
</evidence>
<proteinExistence type="predicted"/>
<dbReference type="PROSITE" id="PS50240">
    <property type="entry name" value="TRYPSIN_DOM"/>
    <property type="match status" value="1"/>
</dbReference>
<dbReference type="Gene3D" id="2.40.10.10">
    <property type="entry name" value="Trypsin-like serine proteases"/>
    <property type="match status" value="2"/>
</dbReference>
<dbReference type="SUPFAM" id="SSF50494">
    <property type="entry name" value="Trypsin-like serine proteases"/>
    <property type="match status" value="1"/>
</dbReference>
<dbReference type="GO" id="GO:0006508">
    <property type="term" value="P:proteolysis"/>
    <property type="evidence" value="ECO:0007669"/>
    <property type="project" value="UniProtKB-KW"/>
</dbReference>
<dbReference type="PROSITE" id="PS00134">
    <property type="entry name" value="TRYPSIN_HIS"/>
    <property type="match status" value="1"/>
</dbReference>
<evidence type="ECO:0000256" key="3">
    <source>
        <dbReference type="ARBA" id="ARBA00022825"/>
    </source>
</evidence>
<gene>
    <name evidence="9" type="ORF">SFRICE_014730</name>
</gene>
<dbReference type="PANTHER" id="PTHR24276">
    <property type="entry name" value="POLYSERASE-RELATED"/>
    <property type="match status" value="1"/>
</dbReference>
<evidence type="ECO:0000256" key="4">
    <source>
        <dbReference type="ARBA" id="ARBA00023145"/>
    </source>
</evidence>
<dbReference type="Pfam" id="PF00089">
    <property type="entry name" value="Trypsin"/>
    <property type="match status" value="1"/>
</dbReference>
<keyword evidence="3 6" id="KW-0720">Serine protease</keyword>
<dbReference type="GO" id="GO:0004252">
    <property type="term" value="F:serine-type endopeptidase activity"/>
    <property type="evidence" value="ECO:0007669"/>
    <property type="project" value="InterPro"/>
</dbReference>
<protein>
    <submittedName>
        <fullName evidence="9">SFRICE_014730</fullName>
    </submittedName>
</protein>
<dbReference type="CDD" id="cd00190">
    <property type="entry name" value="Tryp_SPc"/>
    <property type="match status" value="1"/>
</dbReference>
<keyword evidence="7" id="KW-1133">Transmembrane helix</keyword>
<dbReference type="InterPro" id="IPR050430">
    <property type="entry name" value="Peptidase_S1"/>
</dbReference>
<dbReference type="EMBL" id="ODYU01013016">
    <property type="protein sequence ID" value="SOQ59625.1"/>
    <property type="molecule type" value="Genomic_DNA"/>
</dbReference>
<dbReference type="PANTHER" id="PTHR24276:SF97">
    <property type="entry name" value="GH13245P2-RELATED"/>
    <property type="match status" value="1"/>
</dbReference>
<dbReference type="InterPro" id="IPR033116">
    <property type="entry name" value="TRYPSIN_SER"/>
</dbReference>
<dbReference type="InterPro" id="IPR009003">
    <property type="entry name" value="Peptidase_S1_PA"/>
</dbReference>
<keyword evidence="1 6" id="KW-0645">Protease</keyword>
<feature type="domain" description="Peptidase S1" evidence="8">
    <location>
        <begin position="37"/>
        <end position="283"/>
    </location>
</feature>
<evidence type="ECO:0000256" key="7">
    <source>
        <dbReference type="SAM" id="Phobius"/>
    </source>
</evidence>
<accession>A0A2H1X2T2</accession>
<organism evidence="9">
    <name type="scientific">Spodoptera frugiperda</name>
    <name type="common">Fall armyworm</name>
    <dbReference type="NCBI Taxonomy" id="7108"/>
    <lineage>
        <taxon>Eukaryota</taxon>
        <taxon>Metazoa</taxon>
        <taxon>Ecdysozoa</taxon>
        <taxon>Arthropoda</taxon>
        <taxon>Hexapoda</taxon>
        <taxon>Insecta</taxon>
        <taxon>Pterygota</taxon>
        <taxon>Neoptera</taxon>
        <taxon>Endopterygota</taxon>
        <taxon>Lepidoptera</taxon>
        <taxon>Glossata</taxon>
        <taxon>Ditrysia</taxon>
        <taxon>Noctuoidea</taxon>
        <taxon>Noctuidae</taxon>
        <taxon>Amphipyrinae</taxon>
        <taxon>Spodoptera</taxon>
    </lineage>
</organism>
<evidence type="ECO:0000256" key="1">
    <source>
        <dbReference type="ARBA" id="ARBA00022670"/>
    </source>
</evidence>
<keyword evidence="7" id="KW-0472">Membrane</keyword>
<dbReference type="InterPro" id="IPR018114">
    <property type="entry name" value="TRYPSIN_HIS"/>
</dbReference>
<evidence type="ECO:0000259" key="8">
    <source>
        <dbReference type="PROSITE" id="PS50240"/>
    </source>
</evidence>
<dbReference type="SMART" id="SM00020">
    <property type="entry name" value="Tryp_SPc"/>
    <property type="match status" value="1"/>
</dbReference>
<dbReference type="PROSITE" id="PS00135">
    <property type="entry name" value="TRYPSIN_SER"/>
    <property type="match status" value="1"/>
</dbReference>
<evidence type="ECO:0000256" key="2">
    <source>
        <dbReference type="ARBA" id="ARBA00022801"/>
    </source>
</evidence>
<reference evidence="9" key="1">
    <citation type="submission" date="2016-07" db="EMBL/GenBank/DDBJ databases">
        <authorList>
            <person name="Bretaudeau A."/>
        </authorList>
    </citation>
    <scope>NUCLEOTIDE SEQUENCE</scope>
    <source>
        <strain evidence="9">Rice</strain>
        <tissue evidence="9">Whole body</tissue>
    </source>
</reference>
<dbReference type="InterPro" id="IPR043504">
    <property type="entry name" value="Peptidase_S1_PA_chymotrypsin"/>
</dbReference>
<name>A0A2H1X2T2_SPOFR</name>
<evidence type="ECO:0000313" key="9">
    <source>
        <dbReference type="EMBL" id="SOQ59625.1"/>
    </source>
</evidence>